<evidence type="ECO:0000256" key="1">
    <source>
        <dbReference type="ARBA" id="ARBA00001947"/>
    </source>
</evidence>
<evidence type="ECO:0000256" key="2">
    <source>
        <dbReference type="ARBA" id="ARBA00022679"/>
    </source>
</evidence>
<evidence type="ECO:0000313" key="5">
    <source>
        <dbReference type="EMBL" id="PHI27962.1"/>
    </source>
</evidence>
<dbReference type="STRING" id="1111728.GCA_000427805_04697"/>
<dbReference type="GO" id="GO:0046872">
    <property type="term" value="F:metal ion binding"/>
    <property type="evidence" value="ECO:0007669"/>
    <property type="project" value="UniProtKB-KW"/>
</dbReference>
<dbReference type="OrthoDB" id="9155960at2"/>
<keyword evidence="7" id="KW-1185">Reference proteome</keyword>
<dbReference type="PANTHER" id="PTHR37418:SF2">
    <property type="entry name" value="3-KETO-5-AMINOHEXANOATE CLEAVAGE ENZYME"/>
    <property type="match status" value="1"/>
</dbReference>
<protein>
    <submittedName>
        <fullName evidence="5">3-keto-5-aminohexanoate cleavage protein</fullName>
    </submittedName>
</protein>
<dbReference type="InterPro" id="IPR008567">
    <property type="entry name" value="BKACE"/>
</dbReference>
<accession>A0A2C6DI26</accession>
<dbReference type="EMBL" id="CAADJA010000002">
    <property type="protein sequence ID" value="VFS45706.1"/>
    <property type="molecule type" value="Genomic_DNA"/>
</dbReference>
<name>A0A2C6DI26_9GAMM</name>
<organism evidence="5 7">
    <name type="scientific">Budvicia aquatica</name>
    <dbReference type="NCBI Taxonomy" id="82979"/>
    <lineage>
        <taxon>Bacteria</taxon>
        <taxon>Pseudomonadati</taxon>
        <taxon>Pseudomonadota</taxon>
        <taxon>Gammaproteobacteria</taxon>
        <taxon>Enterobacterales</taxon>
        <taxon>Budviciaceae</taxon>
        <taxon>Budvicia</taxon>
    </lineage>
</organism>
<keyword evidence="2" id="KW-0808">Transferase</keyword>
<keyword evidence="3" id="KW-0479">Metal-binding</keyword>
<dbReference type="PANTHER" id="PTHR37418">
    <property type="entry name" value="3-KETO-5-AMINOHEXANOATE CLEAVAGE ENZYME-RELATED"/>
    <property type="match status" value="1"/>
</dbReference>
<dbReference type="Proteomes" id="UP000373449">
    <property type="component" value="Unassembled WGS sequence"/>
</dbReference>
<evidence type="ECO:0000313" key="6">
    <source>
        <dbReference type="EMBL" id="VFS45706.1"/>
    </source>
</evidence>
<dbReference type="InterPro" id="IPR013785">
    <property type="entry name" value="Aldolase_TIM"/>
</dbReference>
<dbReference type="AlphaFoldDB" id="A0A2C6DI26"/>
<evidence type="ECO:0000256" key="3">
    <source>
        <dbReference type="ARBA" id="ARBA00022723"/>
    </source>
</evidence>
<comment type="cofactor">
    <cofactor evidence="1">
        <name>Zn(2+)</name>
        <dbReference type="ChEBI" id="CHEBI:29105"/>
    </cofactor>
</comment>
<gene>
    <name evidence="5" type="ORF">CRN84_00705</name>
    <name evidence="6" type="ORF">NCTC12282_00589</name>
</gene>
<dbReference type="GO" id="GO:0043720">
    <property type="term" value="F:3-keto-5-aminohexanoate cleavage activity"/>
    <property type="evidence" value="ECO:0007669"/>
    <property type="project" value="InterPro"/>
</dbReference>
<keyword evidence="4" id="KW-0862">Zinc</keyword>
<evidence type="ECO:0000313" key="8">
    <source>
        <dbReference type="Proteomes" id="UP000373449"/>
    </source>
</evidence>
<reference evidence="6 8" key="3">
    <citation type="submission" date="2019-03" db="EMBL/GenBank/DDBJ databases">
        <authorList>
            <consortium name="Pathogen Informatics"/>
        </authorList>
    </citation>
    <scope>NUCLEOTIDE SEQUENCE [LARGE SCALE GENOMIC DNA]</scope>
    <source>
        <strain evidence="6 8">NCTC12282</strain>
    </source>
</reference>
<proteinExistence type="predicted"/>
<evidence type="ECO:0000313" key="7">
    <source>
        <dbReference type="Proteomes" id="UP000224974"/>
    </source>
</evidence>
<sequence>MSDKVIISVAPVSASSTRVEPEEVAREAIKSAQYGASIVHLHVRETDGRLTPDVTAFQKTIDLINEQSELIIQASTGGVSSMNIEQRCAPLECPNVEMASLNVGSVNLGPYVYLNPADDVLYCSKKIVEKRIIPEFEVFELGMVNNIKMLMDEVQFTQPMLYNIVLGHKGSTPATVDALIAMRQFIPAGALWGITHFDRRDYSLMAAAIGLGACEVRIGFEDSYYINPTEQVTENYLLVKKLADLIKAMDKKVATPDEARQMLSIKKR</sequence>
<reference evidence="7" key="1">
    <citation type="submission" date="2017-09" db="EMBL/GenBank/DDBJ databases">
        <title>FDA dAtabase for Regulatory Grade micrObial Sequences (FDA-ARGOS): Supporting development and validation of Infectious Disease Dx tests.</title>
        <authorList>
            <person name="Minogue T."/>
            <person name="Wolcott M."/>
            <person name="Wasieloski L."/>
            <person name="Aguilar W."/>
            <person name="Moore D."/>
            <person name="Tallon L."/>
            <person name="Sadzewicz L."/>
            <person name="Ott S."/>
            <person name="Zhao X."/>
            <person name="Nagaraj S."/>
            <person name="Vavikolanu K."/>
            <person name="Aluvathingal J."/>
            <person name="Nadendla S."/>
            <person name="Sichtig H."/>
        </authorList>
    </citation>
    <scope>NUCLEOTIDE SEQUENCE [LARGE SCALE GENOMIC DNA]</scope>
    <source>
        <strain evidence="7">FDAARGOS_387</strain>
    </source>
</reference>
<dbReference type="Pfam" id="PF05853">
    <property type="entry name" value="BKACE"/>
    <property type="match status" value="1"/>
</dbReference>
<reference evidence="5" key="2">
    <citation type="submission" date="2017-09" db="EMBL/GenBank/DDBJ databases">
        <title>FDA dAtabase for Regulatory Grade micrObial Sequences (FDA-ARGOS): Supporting development and validation of Infectious Disease Dx tests.</title>
        <authorList>
            <person name="Minogue T."/>
            <person name="Wolcott M."/>
            <person name="Wasieloski L."/>
            <person name="Aguilar W."/>
            <person name="Moore D."/>
            <person name="Tallon L.J."/>
            <person name="Sadzewicz L."/>
            <person name="Ott S."/>
            <person name="Zhao X."/>
            <person name="Nagaraj S."/>
            <person name="Vavikolanu K."/>
            <person name="Aluvathingal J."/>
            <person name="Nadendla S."/>
            <person name="Sichtig H."/>
        </authorList>
    </citation>
    <scope>NUCLEOTIDE SEQUENCE</scope>
    <source>
        <strain evidence="5">FDAARGOS_387</strain>
    </source>
</reference>
<dbReference type="Proteomes" id="UP000224974">
    <property type="component" value="Unassembled WGS sequence"/>
</dbReference>
<dbReference type="EMBL" id="PDDX01000001">
    <property type="protein sequence ID" value="PHI27962.1"/>
    <property type="molecule type" value="Genomic_DNA"/>
</dbReference>
<dbReference type="RefSeq" id="WP_029093889.1">
    <property type="nucleotide sequence ID" value="NZ_BRLG01000004.1"/>
</dbReference>
<evidence type="ECO:0000256" key="4">
    <source>
        <dbReference type="ARBA" id="ARBA00022833"/>
    </source>
</evidence>
<dbReference type="Gene3D" id="3.20.20.70">
    <property type="entry name" value="Aldolase class I"/>
    <property type="match status" value="1"/>
</dbReference>